<gene>
    <name evidence="1" type="ordered locus">Lebu_1047</name>
</gene>
<reference evidence="1 2" key="1">
    <citation type="journal article" date="2009" name="Stand. Genomic Sci.">
        <title>Complete genome sequence of Leptotrichia buccalis type strain (C-1013-b).</title>
        <authorList>
            <person name="Ivanova N."/>
            <person name="Gronow S."/>
            <person name="Lapidus A."/>
            <person name="Copeland A."/>
            <person name="Glavina Del Rio T."/>
            <person name="Nolan M."/>
            <person name="Lucas S."/>
            <person name="Chen F."/>
            <person name="Tice H."/>
            <person name="Cheng J.F."/>
            <person name="Saunders E."/>
            <person name="Bruce D."/>
            <person name="Goodwin L."/>
            <person name="Brettin T."/>
            <person name="Detter J.C."/>
            <person name="Han C."/>
            <person name="Pitluck S."/>
            <person name="Mikhailova N."/>
            <person name="Pati A."/>
            <person name="Mavrommatis K."/>
            <person name="Chen A."/>
            <person name="Palaniappan K."/>
            <person name="Land M."/>
            <person name="Hauser L."/>
            <person name="Chang Y.J."/>
            <person name="Jeffries C.D."/>
            <person name="Chain P."/>
            <person name="Rohde C."/>
            <person name="Goker M."/>
            <person name="Bristow J."/>
            <person name="Eisen J.A."/>
            <person name="Markowitz V."/>
            <person name="Hugenholtz P."/>
            <person name="Kyrpides N.C."/>
            <person name="Klenk H.P."/>
        </authorList>
    </citation>
    <scope>NUCLEOTIDE SEQUENCE [LARGE SCALE GENOMIC DNA]</scope>
    <source>
        <strain evidence="2">ATCC 14201 / DSM 1135 / JCM 12969 / NCTC 10249 / C-1013-b</strain>
    </source>
</reference>
<dbReference type="OrthoDB" id="81020at2"/>
<dbReference type="KEGG" id="lba:Lebu_1047"/>
<dbReference type="RefSeq" id="WP_015769293.1">
    <property type="nucleotide sequence ID" value="NC_013192.1"/>
</dbReference>
<dbReference type="AlphaFoldDB" id="C7N9W6"/>
<dbReference type="Proteomes" id="UP000001910">
    <property type="component" value="Chromosome"/>
</dbReference>
<proteinExistence type="predicted"/>
<dbReference type="EMBL" id="CP001685">
    <property type="protein sequence ID" value="ACV38947.1"/>
    <property type="molecule type" value="Genomic_DNA"/>
</dbReference>
<name>C7N9W6_LEPBD</name>
<sequence>MKKVLLAILLMGGTIVFGRPGEVGIKDFESVSGFCEGGRIISTKKASTASDGITGLPASARVKYPLCKIDGLKYRNITVVIKSWDYDFDSSNVQNVSLDGQNIAIDYNKRIIYVKGDIFVDYSN</sequence>
<accession>C7N9W6</accession>
<keyword evidence="2" id="KW-1185">Reference proteome</keyword>
<dbReference type="STRING" id="523794.Lebu_1047"/>
<dbReference type="HOGENOM" id="CLU_1862731_0_0_0"/>
<protein>
    <submittedName>
        <fullName evidence="1">Uncharacterized protein</fullName>
    </submittedName>
</protein>
<evidence type="ECO:0000313" key="1">
    <source>
        <dbReference type="EMBL" id="ACV38947.1"/>
    </source>
</evidence>
<evidence type="ECO:0000313" key="2">
    <source>
        <dbReference type="Proteomes" id="UP000001910"/>
    </source>
</evidence>
<organism evidence="1 2">
    <name type="scientific">Leptotrichia buccalis (strain ATCC 14201 / DSM 1135 / JCM 12969 / NCTC 10249 / C-1013-b)</name>
    <dbReference type="NCBI Taxonomy" id="523794"/>
    <lineage>
        <taxon>Bacteria</taxon>
        <taxon>Fusobacteriati</taxon>
        <taxon>Fusobacteriota</taxon>
        <taxon>Fusobacteriia</taxon>
        <taxon>Fusobacteriales</taxon>
        <taxon>Leptotrichiaceae</taxon>
        <taxon>Leptotrichia</taxon>
    </lineage>
</organism>